<dbReference type="PANTHER" id="PTHR31286">
    <property type="entry name" value="GLYCINE-RICH CELL WALL STRUCTURAL PROTEIN 1.8-LIKE"/>
    <property type="match status" value="1"/>
</dbReference>
<feature type="domain" description="CCHC-type" evidence="3">
    <location>
        <begin position="301"/>
        <end position="315"/>
    </location>
</feature>
<dbReference type="Pfam" id="PF13966">
    <property type="entry name" value="zf-RVT"/>
    <property type="match status" value="1"/>
</dbReference>
<keyword evidence="1" id="KW-0863">Zinc-finger</keyword>
<dbReference type="InterPro" id="IPR026960">
    <property type="entry name" value="RVT-Znf"/>
</dbReference>
<feature type="region of interest" description="Disordered" evidence="2">
    <location>
        <begin position="21"/>
        <end position="48"/>
    </location>
</feature>
<keyword evidence="1" id="KW-0862">Zinc</keyword>
<dbReference type="PANTHER" id="PTHR31286:SF99">
    <property type="entry name" value="DUF4283 DOMAIN-CONTAINING PROTEIN"/>
    <property type="match status" value="1"/>
</dbReference>
<dbReference type="InterPro" id="IPR001878">
    <property type="entry name" value="Znf_CCHC"/>
</dbReference>
<dbReference type="Pfam" id="PF03372">
    <property type="entry name" value="Exo_endo_phos"/>
    <property type="match status" value="1"/>
</dbReference>
<dbReference type="GO" id="GO:0008270">
    <property type="term" value="F:zinc ion binding"/>
    <property type="evidence" value="ECO:0007669"/>
    <property type="project" value="UniProtKB-KW"/>
</dbReference>
<gene>
    <name evidence="4" type="ORF">FSB_LOCUS56975</name>
</gene>
<proteinExistence type="predicted"/>
<protein>
    <recommendedName>
        <fullName evidence="3">CCHC-type domain-containing protein</fullName>
    </recommendedName>
</protein>
<dbReference type="EMBL" id="OIVN01006259">
    <property type="protein sequence ID" value="SPD29093.1"/>
    <property type="molecule type" value="Genomic_DNA"/>
</dbReference>
<dbReference type="InterPro" id="IPR036691">
    <property type="entry name" value="Endo/exonu/phosph_ase_sf"/>
</dbReference>
<dbReference type="GO" id="GO:0003824">
    <property type="term" value="F:catalytic activity"/>
    <property type="evidence" value="ECO:0007669"/>
    <property type="project" value="InterPro"/>
</dbReference>
<name>A0A2N9IY51_FAGSY</name>
<evidence type="ECO:0000313" key="4">
    <source>
        <dbReference type="EMBL" id="SPD29093.1"/>
    </source>
</evidence>
<feature type="compositionally biased region" description="Basic residues" evidence="2">
    <location>
        <begin position="35"/>
        <end position="44"/>
    </location>
</feature>
<dbReference type="SUPFAM" id="SSF56219">
    <property type="entry name" value="DNase I-like"/>
    <property type="match status" value="1"/>
</dbReference>
<evidence type="ECO:0000259" key="3">
    <source>
        <dbReference type="PROSITE" id="PS50158"/>
    </source>
</evidence>
<dbReference type="InterPro" id="IPR025558">
    <property type="entry name" value="DUF4283"/>
</dbReference>
<keyword evidence="1" id="KW-0479">Metal-binding</keyword>
<feature type="region of interest" description="Disordered" evidence="2">
    <location>
        <begin position="361"/>
        <end position="412"/>
    </location>
</feature>
<evidence type="ECO:0000256" key="1">
    <source>
        <dbReference type="PROSITE-ProRule" id="PRU00047"/>
    </source>
</evidence>
<dbReference type="PROSITE" id="PS50158">
    <property type="entry name" value="ZF_CCHC"/>
    <property type="match status" value="1"/>
</dbReference>
<accession>A0A2N9IY51</accession>
<dbReference type="Gene3D" id="3.60.10.10">
    <property type="entry name" value="Endonuclease/exonuclease/phosphatase"/>
    <property type="match status" value="1"/>
</dbReference>
<feature type="compositionally biased region" description="Polar residues" evidence="2">
    <location>
        <begin position="401"/>
        <end position="412"/>
    </location>
</feature>
<evidence type="ECO:0000256" key="2">
    <source>
        <dbReference type="SAM" id="MobiDB-lite"/>
    </source>
</evidence>
<dbReference type="InterPro" id="IPR040256">
    <property type="entry name" value="At4g02000-like"/>
</dbReference>
<organism evidence="4">
    <name type="scientific">Fagus sylvatica</name>
    <name type="common">Beechnut</name>
    <dbReference type="NCBI Taxonomy" id="28930"/>
    <lineage>
        <taxon>Eukaryota</taxon>
        <taxon>Viridiplantae</taxon>
        <taxon>Streptophyta</taxon>
        <taxon>Embryophyta</taxon>
        <taxon>Tracheophyta</taxon>
        <taxon>Spermatophyta</taxon>
        <taxon>Magnoliopsida</taxon>
        <taxon>eudicotyledons</taxon>
        <taxon>Gunneridae</taxon>
        <taxon>Pentapetalae</taxon>
        <taxon>rosids</taxon>
        <taxon>fabids</taxon>
        <taxon>Fagales</taxon>
        <taxon>Fagaceae</taxon>
        <taxon>Fagus</taxon>
    </lineage>
</organism>
<dbReference type="GO" id="GO:0003676">
    <property type="term" value="F:nucleic acid binding"/>
    <property type="evidence" value="ECO:0007669"/>
    <property type="project" value="InterPro"/>
</dbReference>
<reference evidence="4" key="1">
    <citation type="submission" date="2018-02" db="EMBL/GenBank/DDBJ databases">
        <authorList>
            <person name="Cohen D.B."/>
            <person name="Kent A.D."/>
        </authorList>
    </citation>
    <scope>NUCLEOTIDE SEQUENCE</scope>
</reference>
<dbReference type="InterPro" id="IPR005135">
    <property type="entry name" value="Endo/exonuclease/phosphatase"/>
</dbReference>
<sequence>MDTDMSECLKEKDRDRSFCELEGEHSLEEEDSIHRSTKKKKGSHRPYIEEPVVEVVSGGIPSGSETSSPIGTHSGISYKESLLGAISGAYERAFFGSTMEEDDSFSSDEDDEPPVEGEVVIKFSRELKSRIRAPWSASLIVKVFGRSVGYMFLVNELKALWRATNGFSCVDLGLGFFLVKFENHDDFEEVLRNGPWFIGEHFLSIRPWVPNFRASETSVSFVAIWVRLPELPVEYYHKDSLMHIGSGLGLVLRVDFNTASGTRGRFACLCIQLDLEKPLIRTVRVGKLRLAVVYEGIGLLCFKCGKLGHKQEWCPLCVSAEPGGSNVATLATSPPKESTTGFGPWMLVTRRGSGIAAIKVDSHPPCGTYPDRGKESKTMAGGSSRKASKGQDGPIKEQRGPSITANPPKRNLNSLQSLIPGPSTPLLRLLVLGMASTKWGLIPMLKAPPSWSIRVDENLIQITEDIIDHQSEGSPSCLRMCQLSSEDLLAAVAGAPIKAISGGVIRNSEVRSEGFLSYHFKMTVVLNIIWEMWPEKAWNSLEVEGSLYPTLNPPFMSAHEIGLNVLTWNCRGVLNPCFRRALLDLLKINDPAILILTETRLGGDRALELVRSFPFNGFLCTNTIGFARGIWILWKSAVVELELLTSTEQEIHVSAQVKDSNSLWLLSAIYTSSRRSERRVLWNNLMVISGIHSLPWVMVGDFNDIISGEEKWGGNQPVASRIAEYRNCMNSCNMIDLGFSGPKYTWTNGQDISTLIMQRLDRAWVNSDWRILFPEAYVTHLARTHSDHCPILISLWPSSHNSLPRPFRFENIWLSHPEFPKRKRRILARINGLQCALAANPSESYARLEKSFRMEYGNVLKLEEDFWALESRVGWVVEGDKNTKFFHTSTLVHRRRGVDNVVIAEELIHTIHKKKGRIGHVILKVDLEKAYDRIEWSFIREVLILFKFPMSLVNLILECISSISCAILFNGGQMDSFQPSRGIRVLEEFCSVSGQKVNLSKSKAFFSPNLSPENRSSLCDILRVSSTPDFARYLGFPLKSNGRNARDSNFIVERVQAKLTSWKAKLLSPVGRMVLIQSVTSAIPAYYMQTTAIPSSVCNKLDRLNMNFLWGSSEENRKMHMVSPNGVMEVNKRLNRGGSSTWRGIKKGNAVFRKGIRWVVNNGQSVSFWYDKWVGDKPIRDMIQGPLLSHEDSFRVCDVVEGVGAWDLSRVSMTIPSPICDSIRAVPVCSTGQQEDCIAWDSCNGDFCLKRAYLLACNSPASSSLVSSSNWIWKVFTSPRICFFLWQCYHNSVHIRDTLVSRDINVPNTCPCCLGPTESLLHVLRDCPDSSSL</sequence>
<dbReference type="Pfam" id="PF14111">
    <property type="entry name" value="DUF4283"/>
    <property type="match status" value="1"/>
</dbReference>